<proteinExistence type="predicted"/>
<evidence type="ECO:0000259" key="3">
    <source>
        <dbReference type="Pfam" id="PF01443"/>
    </source>
</evidence>
<evidence type="ECO:0000313" key="4">
    <source>
        <dbReference type="EMBL" id="QIC52845.1"/>
    </source>
</evidence>
<keyword evidence="1" id="KW-0175">Coiled coil</keyword>
<dbReference type="InterPro" id="IPR027351">
    <property type="entry name" value="(+)RNA_virus_helicase_core_dom"/>
</dbReference>
<feature type="region of interest" description="Disordered" evidence="2">
    <location>
        <begin position="195"/>
        <end position="218"/>
    </location>
</feature>
<name>A0A6C0X1B3_9VIRU</name>
<feature type="domain" description="(+)RNA virus helicase C-terminal" evidence="3">
    <location>
        <begin position="974"/>
        <end position="1210"/>
    </location>
</feature>
<sequence>MFRLDCHKGERVKPLFPPQNPPREVELSDFKEALKSKWLMEVPWGTPMLVTQEPVNHDKPEKKIINFPLGTCTGPMGEVQMEYFKVYIVDPQAPIDIQGHNPHMYPIYLYKQTETRLHHIEGAYKVRFIHSKPRTTMTDVVDIDLSARKTIVTTRLPTKMPAVKDIERAGLLKWILSKDDPNTQPIDAYAELTSEQVGEAAPEPTSDEPKHIEKNSEEDTETYFGELFALEPQFVPLPDDDESKVQNFNFKLVRTRMQNTILLADQLNDSTDFQDDQLLLEHYNVFKNLPKWRHIVDRTQLGVNTLRSFKYSQPITEATFKKREYVVTVIEDDEQFDKASTPDVFHRLYNSKKLGIVSNGSCLENCCPQPCECFQQLVCTTGCHNGVSTPTGRKINRFKLTRELFDSTRLQCGTLCIDTNLTIDQLSSLYNKAQDVQPYQLIMSLHKVERPIYSYSRPVETVQSGYRFKPIIIQFPTPILEDNWHVLVMSDSTVDAMFFTGRRHINRELNFILYSVDDGPWIPLQLNEDYKVRPPKIMFGIVIQPGITPEEAAKKHNPSLIDTATIVVEPQQQVTRIKFSLSDTSSRYDDGFYDFYSSNYPVSQGANIIEAEIEEFNYSINSNLIEAYPGVKLIEDDATTSLNLEDASGPLIRSGIELTLDDEIEPIMVHDIVDARETFKQFIALTLKELTKSEAFAEAFHLCNEMNMPGYICHHKSESTACLSCAKSLFAESEYHSASTKVLQLALKKTLNALQYTLFYKEWPEFIEIYKPPMSRGNIIWDEMIDLIFGQSTYTMTIGNEIKIDDKYISYGELGSRDRKNGNYTVQLAYLRELPIHRLNERVNTMSTYTVSQVDSCDENFAINSWVLQNSTTLKGENFKILIKLFIDAMATVTPSSKIKPGDRVLACCIHQRKLLKIQRIDNLLRHEPFTCCSRTWVFSNGVSDVSRFIQLMAFFSKKRPEPNHPVQIEGTVGGPGTGKTYSTKSKLTGANRPDNTLALGKSRNVSNKLMTELADFATVNTMEGYIKNYPHKTYDTVILEEATLFSVFDRQTILNRTQAKRMILVGDPTQGSWKPDIGAKVYGEFPNALTGVKVDYMTKVYRYGKAITDVLQYFGLELEPAEHETSLTVINTLEQYEELSDAMFLTWTVNDYNELAAQDKKVMMVEASQGYDWDNVVIYLSSAHSVQSVYNKMNWIIALTRAKYNLTICSVGELLSNAPVKPMLQLIAKLCDINATIPAYVAKDHLDLLPHVTTTISNSYLNLMARVARTTQRIASLTTKFGRTAALLATNPATAAISVAMAGWQLYFGFFMAIGTAFNGIKPQIILMQSLQHERPPTALGEEYTTSPPLSWFLDTETKLAEEIRQFFENRMDTLSEIMDNLKAAKEEGINAEETFNTYEEFSERNRNPDIPVELLNNIGVALNVKFKNEKPIEFENAENQREYYVQSAITAASVAGYIVGTRYDHSVQAVFESARQRKISIPHEVKSGYITTSTVLGKGIVSTEAGWVKRNLYIFYALDQISDLSTLNIKTIYNNIMGIQQVRALTRFADQEHPHGIARNHTNRPVGAMLSTNSAGRMRLSFGEHDLGQLQQYSKVRLQPTQTPRMISYVGADTGSRLTPAKFTTPEFYSAPKLDIYRLIEIELVTSKYIGEKYNDKFWAGVLWDFEGLDVRGLKTQAGALRGLEAFAMQTMHIELITVSTSVQEVRDWIFARSRPTDARHARSHRVAGADDHDPNKTPIIIKAISIRKIATGLKEIEDSIEEQVRYAETLINRRELLRQAQMRNTLEKQPQLNMEDFNNVLAPPSDVVMASSKPKESLPKPEPPEMTITATFIGMWEPPFVNRPKLEPGWELIEVAATPARRVWSMGGVSMNGIRWKFAKSVRATT</sequence>
<feature type="compositionally biased region" description="Basic and acidic residues" evidence="2">
    <location>
        <begin position="207"/>
        <end position="217"/>
    </location>
</feature>
<evidence type="ECO:0000256" key="1">
    <source>
        <dbReference type="SAM" id="Coils"/>
    </source>
</evidence>
<dbReference type="Pfam" id="PF01443">
    <property type="entry name" value="Viral_helicase1"/>
    <property type="match status" value="1"/>
</dbReference>
<dbReference type="Gene3D" id="3.40.50.300">
    <property type="entry name" value="P-loop containing nucleotide triphosphate hydrolases"/>
    <property type="match status" value="2"/>
</dbReference>
<organism evidence="4">
    <name type="scientific">Apple virus A</name>
    <dbReference type="NCBI Taxonomy" id="2709745"/>
    <lineage>
        <taxon>Viruses</taxon>
        <taxon>Riboviria</taxon>
    </lineage>
</organism>
<dbReference type="GO" id="GO:0005524">
    <property type="term" value="F:ATP binding"/>
    <property type="evidence" value="ECO:0007669"/>
    <property type="project" value="InterPro"/>
</dbReference>
<reference evidence="4" key="1">
    <citation type="submission" date="2019-08" db="EMBL/GenBank/DDBJ databases">
        <authorList>
            <person name="Wright A.A."/>
            <person name="Harper S."/>
        </authorList>
    </citation>
    <scope>NUCLEOTIDE SEQUENCE</scope>
    <source>
        <strain evidence="4">WA1</strain>
    </source>
</reference>
<protein>
    <submittedName>
        <fullName evidence="4">Polyprotein</fullName>
    </submittedName>
</protein>
<accession>A0A6C0X1B3</accession>
<dbReference type="SUPFAM" id="SSF52540">
    <property type="entry name" value="P-loop containing nucleoside triphosphate hydrolases"/>
    <property type="match status" value="1"/>
</dbReference>
<evidence type="ECO:0000256" key="2">
    <source>
        <dbReference type="SAM" id="MobiDB-lite"/>
    </source>
</evidence>
<feature type="coiled-coil region" evidence="1">
    <location>
        <begin position="1366"/>
        <end position="1396"/>
    </location>
</feature>
<dbReference type="InterPro" id="IPR027417">
    <property type="entry name" value="P-loop_NTPase"/>
</dbReference>
<dbReference type="EMBL" id="MN386970">
    <property type="protein sequence ID" value="QIC52845.1"/>
    <property type="molecule type" value="Genomic_RNA"/>
</dbReference>